<sequence>MCFPTFRFNMLLRIILSEDDIRKVTIDNLPETVDDFHSIMKTKLGLKGDLIEAEFARLTSFDLKGSLFSGLDQHLTRFLELYKVKSGTVGLTRLTRLLDDDSSTCKKRSALLLGLPHYLKEDPLCLFKTVEPSVVKRLVPEPAVLLGVGPVVWEVYCSAMNQREMQVKNRACAVALTDSAHNIWLQETSKGTQDWMQQGLSVFSSDNYCVVDMDTRRDLFGPPADSIRSPCHQLNAAFCVHYS</sequence>
<evidence type="ECO:0000313" key="2">
    <source>
        <dbReference type="Proteomes" id="UP000314294"/>
    </source>
</evidence>
<gene>
    <name evidence="1" type="primary">FAM172A_1</name>
    <name evidence="1" type="ORF">EYF80_052110</name>
</gene>
<name>A0A4Z2F9Z6_9TELE</name>
<dbReference type="OrthoDB" id="8930023at2759"/>
<dbReference type="EMBL" id="SRLO01001451">
    <property type="protein sequence ID" value="TNN37730.1"/>
    <property type="molecule type" value="Genomic_DNA"/>
</dbReference>
<dbReference type="Proteomes" id="UP000314294">
    <property type="component" value="Unassembled WGS sequence"/>
</dbReference>
<reference evidence="1 2" key="1">
    <citation type="submission" date="2019-03" db="EMBL/GenBank/DDBJ databases">
        <title>First draft genome of Liparis tanakae, snailfish: a comprehensive survey of snailfish specific genes.</title>
        <authorList>
            <person name="Kim W."/>
            <person name="Song I."/>
            <person name="Jeong J.-H."/>
            <person name="Kim D."/>
            <person name="Kim S."/>
            <person name="Ryu S."/>
            <person name="Song J.Y."/>
            <person name="Lee S.K."/>
        </authorList>
    </citation>
    <scope>NUCLEOTIDE SEQUENCE [LARGE SCALE GENOMIC DNA]</scope>
    <source>
        <tissue evidence="1">Muscle</tissue>
    </source>
</reference>
<proteinExistence type="predicted"/>
<dbReference type="AlphaFoldDB" id="A0A4Z2F9Z6"/>
<organism evidence="1 2">
    <name type="scientific">Liparis tanakae</name>
    <name type="common">Tanaka's snailfish</name>
    <dbReference type="NCBI Taxonomy" id="230148"/>
    <lineage>
        <taxon>Eukaryota</taxon>
        <taxon>Metazoa</taxon>
        <taxon>Chordata</taxon>
        <taxon>Craniata</taxon>
        <taxon>Vertebrata</taxon>
        <taxon>Euteleostomi</taxon>
        <taxon>Actinopterygii</taxon>
        <taxon>Neopterygii</taxon>
        <taxon>Teleostei</taxon>
        <taxon>Neoteleostei</taxon>
        <taxon>Acanthomorphata</taxon>
        <taxon>Eupercaria</taxon>
        <taxon>Perciformes</taxon>
        <taxon>Cottioidei</taxon>
        <taxon>Cottales</taxon>
        <taxon>Liparidae</taxon>
        <taxon>Liparis</taxon>
    </lineage>
</organism>
<protein>
    <submittedName>
        <fullName evidence="1">Protein FAM172A</fullName>
    </submittedName>
</protein>
<comment type="caution">
    <text evidence="1">The sequence shown here is derived from an EMBL/GenBank/DDBJ whole genome shotgun (WGS) entry which is preliminary data.</text>
</comment>
<keyword evidence="2" id="KW-1185">Reference proteome</keyword>
<evidence type="ECO:0000313" key="1">
    <source>
        <dbReference type="EMBL" id="TNN37730.1"/>
    </source>
</evidence>
<accession>A0A4Z2F9Z6</accession>